<proteinExistence type="inferred from homology"/>
<dbReference type="HAMAP" id="MF_01161">
    <property type="entry name" value="tRNA_Ile_lys_synt"/>
    <property type="match status" value="1"/>
</dbReference>
<dbReference type="Proteomes" id="UP000231637">
    <property type="component" value="Chromosome"/>
</dbReference>
<evidence type="ECO:0000256" key="5">
    <source>
        <dbReference type="ARBA" id="ARBA00048539"/>
    </source>
</evidence>
<dbReference type="GO" id="GO:0032267">
    <property type="term" value="F:tRNA(Ile)-lysidine synthase activity"/>
    <property type="evidence" value="ECO:0007669"/>
    <property type="project" value="UniProtKB-EC"/>
</dbReference>
<feature type="domain" description="tRNA(Ile)-lysidine/2-thiocytidine synthase N-terminal" evidence="7">
    <location>
        <begin position="27"/>
        <end position="200"/>
    </location>
</feature>
<keyword evidence="4 6" id="KW-0067">ATP-binding</keyword>
<keyword evidence="2 6" id="KW-0819">tRNA processing</keyword>
<evidence type="ECO:0000256" key="6">
    <source>
        <dbReference type="HAMAP-Rule" id="MF_01161"/>
    </source>
</evidence>
<dbReference type="EC" id="6.3.4.19" evidence="6"/>
<dbReference type="NCBIfam" id="TIGR02432">
    <property type="entry name" value="lysidine_TilS_N"/>
    <property type="match status" value="1"/>
</dbReference>
<sequence>MKVKFGSAARFAGWLNHAAVPELPHEIAVGWSGGADSTALLLALKEAGHAVSAWHVDHGWRESSRQECEMLAERANSWGIAFYSSRLDAADESNREAVARRGRFDRFLSWSRELGISTLCLAHQLDDQAETVCMRLLQGAGAGGCRGMRRERNYYGLRVVRPLLHVPGIELRTVLREAGVEWFEDPSNEDLSIWRNRIRQRLFPQIAESGIKPDQLFMRWQRQAERLAIQLDKGADAVLNGGSSGMDVRRGREVILPWRQWSDCLPAVRARVLQRMMSSLLGEGVTPGRRHIVMVEQWTLRDGRGGLDLSGCRLQRRQGGLHLLPATSVCAGNLR</sequence>
<accession>A0A2K8LA44</accession>
<dbReference type="PANTHER" id="PTHR43033">
    <property type="entry name" value="TRNA(ILE)-LYSIDINE SYNTHASE-RELATED"/>
    <property type="match status" value="1"/>
</dbReference>
<dbReference type="AlphaFoldDB" id="A0A2K8LA44"/>
<evidence type="ECO:0000256" key="2">
    <source>
        <dbReference type="ARBA" id="ARBA00022694"/>
    </source>
</evidence>
<dbReference type="Gene3D" id="3.40.50.620">
    <property type="entry name" value="HUPs"/>
    <property type="match status" value="1"/>
</dbReference>
<keyword evidence="3 6" id="KW-0547">Nucleotide-binding</keyword>
<gene>
    <name evidence="6" type="primary">tilS</name>
    <name evidence="8" type="ORF">Ga0123462_0271</name>
</gene>
<evidence type="ECO:0000313" key="9">
    <source>
        <dbReference type="Proteomes" id="UP000231637"/>
    </source>
</evidence>
<dbReference type="InterPro" id="IPR011063">
    <property type="entry name" value="TilS/TtcA_N"/>
</dbReference>
<keyword evidence="1 6" id="KW-0436">Ligase</keyword>
<name>A0A2K8LA44_9PROT</name>
<dbReference type="PANTHER" id="PTHR43033:SF1">
    <property type="entry name" value="TRNA(ILE)-LYSIDINE SYNTHASE-RELATED"/>
    <property type="match status" value="1"/>
</dbReference>
<dbReference type="InterPro" id="IPR012795">
    <property type="entry name" value="tRNA_Ile_lys_synt_N"/>
</dbReference>
<dbReference type="GO" id="GO:0005524">
    <property type="term" value="F:ATP binding"/>
    <property type="evidence" value="ECO:0007669"/>
    <property type="project" value="UniProtKB-UniRule"/>
</dbReference>
<comment type="function">
    <text evidence="6">Ligates lysine onto the cytidine present at position 34 of the AUA codon-specific tRNA(Ile) that contains the anticodon CAU, in an ATP-dependent manner. Cytidine is converted to lysidine, thus changing the amino acid specificity of the tRNA from methionine to isoleucine.</text>
</comment>
<dbReference type="GO" id="GO:0006400">
    <property type="term" value="P:tRNA modification"/>
    <property type="evidence" value="ECO:0007669"/>
    <property type="project" value="UniProtKB-UniRule"/>
</dbReference>
<evidence type="ECO:0000256" key="3">
    <source>
        <dbReference type="ARBA" id="ARBA00022741"/>
    </source>
</evidence>
<organism evidence="8 9">
    <name type="scientific">Mariprofundus ferrinatatus</name>
    <dbReference type="NCBI Taxonomy" id="1921087"/>
    <lineage>
        <taxon>Bacteria</taxon>
        <taxon>Pseudomonadati</taxon>
        <taxon>Pseudomonadota</taxon>
        <taxon>Candidatius Mariprofundia</taxon>
        <taxon>Mariprofundales</taxon>
        <taxon>Mariprofundaceae</taxon>
        <taxon>Mariprofundus</taxon>
    </lineage>
</organism>
<evidence type="ECO:0000256" key="1">
    <source>
        <dbReference type="ARBA" id="ARBA00022598"/>
    </source>
</evidence>
<keyword evidence="6" id="KW-0963">Cytoplasm</keyword>
<protein>
    <recommendedName>
        <fullName evidence="6">tRNA(Ile)-lysidine synthase</fullName>
        <ecNumber evidence="6">6.3.4.19</ecNumber>
    </recommendedName>
    <alternativeName>
        <fullName evidence="6">tRNA(Ile)-2-lysyl-cytidine synthase</fullName>
    </alternativeName>
    <alternativeName>
        <fullName evidence="6">tRNA(Ile)-lysidine synthetase</fullName>
    </alternativeName>
</protein>
<comment type="domain">
    <text evidence="6">The N-terminal region contains the highly conserved SGGXDS motif, predicted to be a P-loop motif involved in ATP binding.</text>
</comment>
<dbReference type="GO" id="GO:0005737">
    <property type="term" value="C:cytoplasm"/>
    <property type="evidence" value="ECO:0007669"/>
    <property type="project" value="UniProtKB-SubCell"/>
</dbReference>
<evidence type="ECO:0000313" key="8">
    <source>
        <dbReference type="EMBL" id="ATX81146.1"/>
    </source>
</evidence>
<comment type="subcellular location">
    <subcellularLocation>
        <location evidence="6">Cytoplasm</location>
    </subcellularLocation>
</comment>
<feature type="binding site" evidence="6">
    <location>
        <begin position="32"/>
        <end position="37"/>
    </location>
    <ligand>
        <name>ATP</name>
        <dbReference type="ChEBI" id="CHEBI:30616"/>
    </ligand>
</feature>
<comment type="catalytic activity">
    <reaction evidence="5 6">
        <text>cytidine(34) in tRNA(Ile2) + L-lysine + ATP = lysidine(34) in tRNA(Ile2) + AMP + diphosphate + H(+)</text>
        <dbReference type="Rhea" id="RHEA:43744"/>
        <dbReference type="Rhea" id="RHEA-COMP:10625"/>
        <dbReference type="Rhea" id="RHEA-COMP:10670"/>
        <dbReference type="ChEBI" id="CHEBI:15378"/>
        <dbReference type="ChEBI" id="CHEBI:30616"/>
        <dbReference type="ChEBI" id="CHEBI:32551"/>
        <dbReference type="ChEBI" id="CHEBI:33019"/>
        <dbReference type="ChEBI" id="CHEBI:82748"/>
        <dbReference type="ChEBI" id="CHEBI:83665"/>
        <dbReference type="ChEBI" id="CHEBI:456215"/>
        <dbReference type="EC" id="6.3.4.19"/>
    </reaction>
</comment>
<dbReference type="Pfam" id="PF01171">
    <property type="entry name" value="ATP_bind_3"/>
    <property type="match status" value="1"/>
</dbReference>
<dbReference type="EMBL" id="CP018800">
    <property type="protein sequence ID" value="ATX81146.1"/>
    <property type="molecule type" value="Genomic_DNA"/>
</dbReference>
<dbReference type="KEGG" id="mfn:Ga0123462_0271"/>
<keyword evidence="9" id="KW-1185">Reference proteome</keyword>
<dbReference type="InterPro" id="IPR012094">
    <property type="entry name" value="tRNA_Ile_lys_synt"/>
</dbReference>
<evidence type="ECO:0000259" key="7">
    <source>
        <dbReference type="Pfam" id="PF01171"/>
    </source>
</evidence>
<dbReference type="CDD" id="cd01992">
    <property type="entry name" value="TilS_N"/>
    <property type="match status" value="1"/>
</dbReference>
<dbReference type="SUPFAM" id="SSF52402">
    <property type="entry name" value="Adenine nucleotide alpha hydrolases-like"/>
    <property type="match status" value="1"/>
</dbReference>
<dbReference type="InterPro" id="IPR014729">
    <property type="entry name" value="Rossmann-like_a/b/a_fold"/>
</dbReference>
<evidence type="ECO:0000256" key="4">
    <source>
        <dbReference type="ARBA" id="ARBA00022840"/>
    </source>
</evidence>
<comment type="similarity">
    <text evidence="6">Belongs to the tRNA(Ile)-lysidine synthase family.</text>
</comment>
<reference evidence="8 9" key="1">
    <citation type="submission" date="2016-12" db="EMBL/GenBank/DDBJ databases">
        <title>Isolation and genomic insights into novel planktonic Zetaproteobacteria from stratified waters of the Chesapeake Bay.</title>
        <authorList>
            <person name="McAllister S.M."/>
            <person name="Kato S."/>
            <person name="Chan C.S."/>
            <person name="Chiu B.K."/>
            <person name="Field E.K."/>
        </authorList>
    </citation>
    <scope>NUCLEOTIDE SEQUENCE [LARGE SCALE GENOMIC DNA]</scope>
    <source>
        <strain evidence="8 9">CP-8</strain>
    </source>
</reference>